<dbReference type="Pfam" id="PF07045">
    <property type="entry name" value="DUF1330"/>
    <property type="match status" value="1"/>
</dbReference>
<dbReference type="EMBL" id="UINC01189996">
    <property type="protein sequence ID" value="SVE03933.1"/>
    <property type="molecule type" value="Genomic_DNA"/>
</dbReference>
<dbReference type="InterPro" id="IPR011008">
    <property type="entry name" value="Dimeric_a/b-barrel"/>
</dbReference>
<name>A0A383A8J6_9ZZZZ</name>
<organism evidence="2">
    <name type="scientific">marine metagenome</name>
    <dbReference type="NCBI Taxonomy" id="408172"/>
    <lineage>
        <taxon>unclassified sequences</taxon>
        <taxon>metagenomes</taxon>
        <taxon>ecological metagenomes</taxon>
    </lineage>
</organism>
<reference evidence="2" key="1">
    <citation type="submission" date="2018-05" db="EMBL/GenBank/DDBJ databases">
        <authorList>
            <person name="Lanie J.A."/>
            <person name="Ng W.-L."/>
            <person name="Kazmierczak K.M."/>
            <person name="Andrzejewski T.M."/>
            <person name="Davidsen T.M."/>
            <person name="Wayne K.J."/>
            <person name="Tettelin H."/>
            <person name="Glass J.I."/>
            <person name="Rusch D."/>
            <person name="Podicherti R."/>
            <person name="Tsui H.-C.T."/>
            <person name="Winkler M.E."/>
        </authorList>
    </citation>
    <scope>NUCLEOTIDE SEQUENCE</scope>
</reference>
<evidence type="ECO:0000313" key="2">
    <source>
        <dbReference type="EMBL" id="SVE03933.1"/>
    </source>
</evidence>
<proteinExistence type="predicted"/>
<dbReference type="PANTHER" id="PTHR41521:SF4">
    <property type="entry name" value="BLR0684 PROTEIN"/>
    <property type="match status" value="1"/>
</dbReference>
<dbReference type="InterPro" id="IPR010753">
    <property type="entry name" value="DUF1330"/>
</dbReference>
<evidence type="ECO:0000259" key="1">
    <source>
        <dbReference type="Pfam" id="PF07045"/>
    </source>
</evidence>
<accession>A0A383A8J6</accession>
<dbReference type="SUPFAM" id="SSF54909">
    <property type="entry name" value="Dimeric alpha+beta barrel"/>
    <property type="match status" value="1"/>
</dbReference>
<dbReference type="Gene3D" id="3.30.70.100">
    <property type="match status" value="1"/>
</dbReference>
<feature type="non-terminal residue" evidence="2">
    <location>
        <position position="1"/>
    </location>
</feature>
<dbReference type="AlphaFoldDB" id="A0A383A8J6"/>
<sequence length="89" mass="10086">IVNVKNHEEYKKYTDIAGPALIAAGAKILSRGGKIINLEGKEMNRLVVIEFPSMEHAETFYHSEEYKKGLKYLNNDVCDRFLNIAEGLD</sequence>
<protein>
    <recommendedName>
        <fullName evidence="1">DUF1330 domain-containing protein</fullName>
    </recommendedName>
</protein>
<dbReference type="PANTHER" id="PTHR41521">
    <property type="match status" value="1"/>
</dbReference>
<gene>
    <name evidence="2" type="ORF">METZ01_LOCUS456787</name>
</gene>
<feature type="domain" description="DUF1330" evidence="1">
    <location>
        <begin position="2"/>
        <end position="73"/>
    </location>
</feature>